<accession>A0ABD2Q7H7</accession>
<dbReference type="EMBL" id="JBJKFK010000818">
    <property type="protein sequence ID" value="KAL3315132.1"/>
    <property type="molecule type" value="Genomic_DNA"/>
</dbReference>
<keyword evidence="1" id="KW-0175">Coiled coil</keyword>
<keyword evidence="3" id="KW-1185">Reference proteome</keyword>
<reference evidence="2 3" key="1">
    <citation type="submission" date="2024-11" db="EMBL/GenBank/DDBJ databases">
        <title>Adaptive evolution of stress response genes in parasites aligns with host niche diversity.</title>
        <authorList>
            <person name="Hahn C."/>
            <person name="Resl P."/>
        </authorList>
    </citation>
    <scope>NUCLEOTIDE SEQUENCE [LARGE SCALE GENOMIC DNA]</scope>
    <source>
        <strain evidence="2">EGGRZ-B1_66</strain>
        <tissue evidence="2">Body</tissue>
    </source>
</reference>
<gene>
    <name evidence="2" type="ORF">Ciccas_006236</name>
</gene>
<sequence>MAVRFDEPAPLEYPEIEMYFDFLEFFFAINGIKRDVNKKNHFLEICGDDAYKLMSHLIRPKKLTDDSVTYAELTRTLLDHLKPTFRAFLQSVEDTELALEKAIRNAKHRAAQLNARRGIQTEKNSRPQCNRAYQASFSSEHSNEMRCLAYGGPDPKFSRDAMCNKCQNEEHIPPDFRESTREIALKNESSSSNAGDLEHVREIVRNIYNTTVTVCDLISKIYSFKSS</sequence>
<evidence type="ECO:0000313" key="2">
    <source>
        <dbReference type="EMBL" id="KAL3315132.1"/>
    </source>
</evidence>
<dbReference type="AlphaFoldDB" id="A0ABD2Q7H7"/>
<name>A0ABD2Q7H7_9PLAT</name>
<evidence type="ECO:0000313" key="3">
    <source>
        <dbReference type="Proteomes" id="UP001626550"/>
    </source>
</evidence>
<evidence type="ECO:0000256" key="1">
    <source>
        <dbReference type="SAM" id="Coils"/>
    </source>
</evidence>
<comment type="caution">
    <text evidence="2">The sequence shown here is derived from an EMBL/GenBank/DDBJ whole genome shotgun (WGS) entry which is preliminary data.</text>
</comment>
<proteinExistence type="predicted"/>
<dbReference type="Proteomes" id="UP001626550">
    <property type="component" value="Unassembled WGS sequence"/>
</dbReference>
<feature type="coiled-coil region" evidence="1">
    <location>
        <begin position="89"/>
        <end position="116"/>
    </location>
</feature>
<organism evidence="2 3">
    <name type="scientific">Cichlidogyrus casuarinus</name>
    <dbReference type="NCBI Taxonomy" id="1844966"/>
    <lineage>
        <taxon>Eukaryota</taxon>
        <taxon>Metazoa</taxon>
        <taxon>Spiralia</taxon>
        <taxon>Lophotrochozoa</taxon>
        <taxon>Platyhelminthes</taxon>
        <taxon>Monogenea</taxon>
        <taxon>Monopisthocotylea</taxon>
        <taxon>Dactylogyridea</taxon>
        <taxon>Ancyrocephalidae</taxon>
        <taxon>Cichlidogyrus</taxon>
    </lineage>
</organism>
<protein>
    <submittedName>
        <fullName evidence="2">Uncharacterized protein</fullName>
    </submittedName>
</protein>